<feature type="region of interest" description="Disordered" evidence="2">
    <location>
        <begin position="1"/>
        <end position="78"/>
    </location>
</feature>
<feature type="region of interest" description="Disordered" evidence="2">
    <location>
        <begin position="720"/>
        <end position="890"/>
    </location>
</feature>
<feature type="region of interest" description="Disordered" evidence="2">
    <location>
        <begin position="104"/>
        <end position="134"/>
    </location>
</feature>
<feature type="compositionally biased region" description="Polar residues" evidence="2">
    <location>
        <begin position="745"/>
        <end position="755"/>
    </location>
</feature>
<dbReference type="Proteomes" id="UP000275385">
    <property type="component" value="Unassembled WGS sequence"/>
</dbReference>
<comment type="caution">
    <text evidence="5">The sequence shown here is derived from an EMBL/GenBank/DDBJ whole genome shotgun (WGS) entry which is preliminary data.</text>
</comment>
<feature type="domain" description="DUF7877" evidence="4">
    <location>
        <begin position="80"/>
        <end position="189"/>
    </location>
</feature>
<dbReference type="Pfam" id="PF25289">
    <property type="entry name" value="DUF7877"/>
    <property type="match status" value="1"/>
</dbReference>
<dbReference type="AlphaFoldDB" id="A0A420Y1R3"/>
<organism evidence="5 6">
    <name type="scientific">Coniochaeta pulveracea</name>
    <dbReference type="NCBI Taxonomy" id="177199"/>
    <lineage>
        <taxon>Eukaryota</taxon>
        <taxon>Fungi</taxon>
        <taxon>Dikarya</taxon>
        <taxon>Ascomycota</taxon>
        <taxon>Pezizomycotina</taxon>
        <taxon>Sordariomycetes</taxon>
        <taxon>Sordariomycetidae</taxon>
        <taxon>Coniochaetales</taxon>
        <taxon>Coniochaetaceae</taxon>
        <taxon>Coniochaeta</taxon>
    </lineage>
</organism>
<feature type="region of interest" description="Disordered" evidence="2">
    <location>
        <begin position="275"/>
        <end position="310"/>
    </location>
</feature>
<feature type="compositionally biased region" description="Polar residues" evidence="2">
    <location>
        <begin position="673"/>
        <end position="703"/>
    </location>
</feature>
<name>A0A420Y1R3_9PEZI</name>
<dbReference type="EMBL" id="QVQW01000069">
    <property type="protein sequence ID" value="RKU41698.1"/>
    <property type="molecule type" value="Genomic_DNA"/>
</dbReference>
<dbReference type="InterPro" id="IPR057199">
    <property type="entry name" value="DUF7877"/>
</dbReference>
<feature type="domain" description="DUF7785" evidence="3">
    <location>
        <begin position="487"/>
        <end position="587"/>
    </location>
</feature>
<reference evidence="5 6" key="1">
    <citation type="submission" date="2018-08" db="EMBL/GenBank/DDBJ databases">
        <title>Draft genome of the lignicolous fungus Coniochaeta pulveracea.</title>
        <authorList>
            <person name="Borstlap C.J."/>
            <person name="De Witt R.N."/>
            <person name="Botha A."/>
            <person name="Volschenk H."/>
        </authorList>
    </citation>
    <scope>NUCLEOTIDE SEQUENCE [LARGE SCALE GENOMIC DNA]</scope>
    <source>
        <strain evidence="5 6">CAB683</strain>
    </source>
</reference>
<evidence type="ECO:0000256" key="2">
    <source>
        <dbReference type="SAM" id="MobiDB-lite"/>
    </source>
</evidence>
<accession>A0A420Y1R3</accession>
<dbReference type="Pfam" id="PF25009">
    <property type="entry name" value="DUF7785"/>
    <property type="match status" value="1"/>
</dbReference>
<sequence length="995" mass="108092">MASPAVAINGDPANSLSHLDPSTSIALSTKRKRDGTDDGTCHESDPSAPSTTKGAGEIQDVKRDSGPDAKGSRQKSARDAAAIRDYFRVIQKLDEDIGLLKLPLPESNSDDAAAAPQAKRQKAEDEDRSRVSSLEDKVTTDAYATLEDLLVDVTHAVNARLANLKSPGAEQNGHLVDKIKNLKGRAHELYLRELAYPNTEKILPIKSEDLDASQVLSGRASLMTFADIGGRKNRPLLTSLQLPDQGNIGGGRQGSTSDITEAKLPPGITLTHALSESQRFEKPSRTPTLGELFPSPRNLPPLQPPKATKSTTKSNVLTFYNPMLTIQSGYRTGTYFSQPLAMGQWLDYSNATPTPQGKTKQRERAQSLAGVKPTTLEKEMSEMDTLFRRAFSSFAPCKDNTAAVVPSGQLSRMHWQRYGRRNLQRMIISEMQGDASEALEESEEKPAAVQGPDEINEDTIKEAINTWDDSAVDPSLDEVLGTKTQEEKELDDLLQEVSDLIETLASYQRNRNLTLPTSQDRFSADPPNGDMLRNGALSHQPTEEEMLTYQMLKSQLSLIISSLPPYAVARLNSDKLEDLSVSTRVEIRTEDYKGVMEEDEQAARVRQAAAQVSAPTLPRSSSSSNHRSSSVSNSVPYGSHQYGGQFAATGRSPMPGTPQPYTPQTPVRGQPANMYQQRSTTAVPIPQPHQSQARHLPPQQQQPYRAANGYGTMAPQHVKAQTPYGHTTPYGASGIAGQPRMQPQAGYNMNQSATPSHAHASRHGYQQQPYSTSYSQQQASTPVPQPSQTQGPAGPQMQPPHHQPTRSYTPYVNGAGQMAPQRIMSPQVSGQPQPPNAYSPSPTPPQQHQQLNRGSQYGTPNPTTIPPNVRNYNNAPTSSVSPQIGQRQPSIGVTGYHTVMGPDQQKQVMEQARQQVQAHHQVQAQQQAQAHARLEAQSRVSSFGNSTPQANKIVGLDAIGLKPPVPQSPRTSTTGLNGSTVLPPAGNNNPPTTGR</sequence>
<keyword evidence="1" id="KW-0175">Coiled coil</keyword>
<feature type="compositionally biased region" description="Polar residues" evidence="2">
    <location>
        <begin position="968"/>
        <end position="980"/>
    </location>
</feature>
<dbReference type="STRING" id="177199.A0A420Y1R3"/>
<dbReference type="InterPro" id="IPR056687">
    <property type="entry name" value="DUF7785"/>
</dbReference>
<evidence type="ECO:0000313" key="5">
    <source>
        <dbReference type="EMBL" id="RKU41698.1"/>
    </source>
</evidence>
<evidence type="ECO:0000259" key="3">
    <source>
        <dbReference type="Pfam" id="PF25009"/>
    </source>
</evidence>
<feature type="compositionally biased region" description="Basic and acidic residues" evidence="2">
    <location>
        <begin position="34"/>
        <end position="45"/>
    </location>
</feature>
<protein>
    <submittedName>
        <fullName evidence="5">Uncharacterized protein</fullName>
    </submittedName>
</protein>
<evidence type="ECO:0000313" key="6">
    <source>
        <dbReference type="Proteomes" id="UP000275385"/>
    </source>
</evidence>
<feature type="region of interest" description="Disordered" evidence="2">
    <location>
        <begin position="351"/>
        <end position="372"/>
    </location>
</feature>
<feature type="compositionally biased region" description="Polar residues" evidence="2">
    <location>
        <begin position="870"/>
        <end position="890"/>
    </location>
</feature>
<evidence type="ECO:0000256" key="1">
    <source>
        <dbReference type="SAM" id="Coils"/>
    </source>
</evidence>
<feature type="compositionally biased region" description="Basic and acidic residues" evidence="2">
    <location>
        <begin position="121"/>
        <end position="134"/>
    </location>
</feature>
<feature type="compositionally biased region" description="Low complexity" evidence="2">
    <location>
        <begin position="765"/>
        <end position="782"/>
    </location>
</feature>
<feature type="region of interest" description="Disordered" evidence="2">
    <location>
        <begin position="237"/>
        <end position="259"/>
    </location>
</feature>
<proteinExistence type="predicted"/>
<feature type="compositionally biased region" description="Low complexity" evidence="2">
    <location>
        <begin position="619"/>
        <end position="635"/>
    </location>
</feature>
<gene>
    <name evidence="5" type="ORF">DL546_001960</name>
</gene>
<feature type="region of interest" description="Disordered" evidence="2">
    <location>
        <begin position="598"/>
        <end position="707"/>
    </location>
</feature>
<evidence type="ECO:0000259" key="4">
    <source>
        <dbReference type="Pfam" id="PF25289"/>
    </source>
</evidence>
<feature type="region of interest" description="Disordered" evidence="2">
    <location>
        <begin position="959"/>
        <end position="995"/>
    </location>
</feature>
<feature type="compositionally biased region" description="Low complexity" evidence="2">
    <location>
        <begin position="983"/>
        <end position="995"/>
    </location>
</feature>
<keyword evidence="6" id="KW-1185">Reference proteome</keyword>
<feature type="compositionally biased region" description="Polar residues" evidence="2">
    <location>
        <begin position="851"/>
        <end position="862"/>
    </location>
</feature>
<feature type="compositionally biased region" description="Pro residues" evidence="2">
    <location>
        <begin position="832"/>
        <end position="845"/>
    </location>
</feature>
<feature type="compositionally biased region" description="Polar residues" evidence="2">
    <location>
        <begin position="12"/>
        <end position="27"/>
    </location>
</feature>
<feature type="coiled-coil region" evidence="1">
    <location>
        <begin position="476"/>
        <end position="510"/>
    </location>
</feature>
<feature type="compositionally biased region" description="Basic and acidic residues" evidence="2">
    <location>
        <begin position="59"/>
        <end position="78"/>
    </location>
</feature>
<dbReference type="OrthoDB" id="5354458at2759"/>